<dbReference type="Gene3D" id="1.20.5.190">
    <property type="match status" value="1"/>
</dbReference>
<dbReference type="SUPFAM" id="SSF143885">
    <property type="entry name" value="RGC domain-like"/>
    <property type="match status" value="1"/>
</dbReference>
<dbReference type="Pfam" id="PF00616">
    <property type="entry name" value="RasGAP"/>
    <property type="match status" value="1"/>
</dbReference>
<dbReference type="InterPro" id="IPR000593">
    <property type="entry name" value="RasGAP_C"/>
</dbReference>
<dbReference type="GO" id="GO:0051015">
    <property type="term" value="F:actin filament binding"/>
    <property type="evidence" value="ECO:0007669"/>
    <property type="project" value="TreeGrafter"/>
</dbReference>
<proteinExistence type="predicted"/>
<feature type="compositionally biased region" description="Polar residues" evidence="2">
    <location>
        <begin position="34"/>
        <end position="53"/>
    </location>
</feature>
<gene>
    <name evidence="5" type="ORF">CYLTODRAFT_346036</name>
</gene>
<dbReference type="Gene3D" id="1.10.506.10">
    <property type="entry name" value="GTPase Activation - p120gap, domain 1"/>
    <property type="match status" value="1"/>
</dbReference>
<keyword evidence="1" id="KW-0175">Coiled coil</keyword>
<feature type="compositionally biased region" description="Polar residues" evidence="2">
    <location>
        <begin position="199"/>
        <end position="210"/>
    </location>
</feature>
<accession>A0A0D7BMH7</accession>
<dbReference type="PROSITE" id="PS50096">
    <property type="entry name" value="IQ"/>
    <property type="match status" value="10"/>
</dbReference>
<protein>
    <recommendedName>
        <fullName evidence="7">Ras GTPase-activating protein</fullName>
    </recommendedName>
</protein>
<dbReference type="EMBL" id="KN880454">
    <property type="protein sequence ID" value="KIY71410.1"/>
    <property type="molecule type" value="Genomic_DNA"/>
</dbReference>
<evidence type="ECO:0000256" key="2">
    <source>
        <dbReference type="SAM" id="MobiDB-lite"/>
    </source>
</evidence>
<feature type="domain" description="Ras-GAP" evidence="3">
    <location>
        <begin position="1240"/>
        <end position="1454"/>
    </location>
</feature>
<feature type="region of interest" description="Disordered" evidence="2">
    <location>
        <begin position="32"/>
        <end position="72"/>
    </location>
</feature>
<evidence type="ECO:0000256" key="1">
    <source>
        <dbReference type="SAM" id="Coils"/>
    </source>
</evidence>
<evidence type="ECO:0008006" key="7">
    <source>
        <dbReference type="Google" id="ProtNLM"/>
    </source>
</evidence>
<dbReference type="GO" id="GO:0005096">
    <property type="term" value="F:GTPase activator activity"/>
    <property type="evidence" value="ECO:0007669"/>
    <property type="project" value="TreeGrafter"/>
</dbReference>
<dbReference type="PANTHER" id="PTHR14149">
    <property type="entry name" value="RAS GTPASE-ACTIVATING PROTEIN WITH IQ MOTIF"/>
    <property type="match status" value="1"/>
</dbReference>
<feature type="domain" description="Calponin-homology (CH)" evidence="4">
    <location>
        <begin position="497"/>
        <end position="605"/>
    </location>
</feature>
<feature type="region of interest" description="Disordered" evidence="2">
    <location>
        <begin position="1"/>
        <end position="20"/>
    </location>
</feature>
<feature type="coiled-coil region" evidence="1">
    <location>
        <begin position="1704"/>
        <end position="1731"/>
    </location>
</feature>
<dbReference type="Gene3D" id="1.10.418.10">
    <property type="entry name" value="Calponin-like domain"/>
    <property type="match status" value="1"/>
</dbReference>
<dbReference type="Pfam" id="PF00612">
    <property type="entry name" value="IQ"/>
    <property type="match status" value="4"/>
</dbReference>
<feature type="region of interest" description="Disordered" evidence="2">
    <location>
        <begin position="97"/>
        <end position="146"/>
    </location>
</feature>
<feature type="compositionally biased region" description="Low complexity" evidence="2">
    <location>
        <begin position="54"/>
        <end position="70"/>
    </location>
</feature>
<dbReference type="OrthoDB" id="775356at2759"/>
<dbReference type="GO" id="GO:0005516">
    <property type="term" value="F:calmodulin binding"/>
    <property type="evidence" value="ECO:0007669"/>
    <property type="project" value="TreeGrafter"/>
</dbReference>
<dbReference type="CDD" id="cd21206">
    <property type="entry name" value="CH_IQGAP"/>
    <property type="match status" value="1"/>
</dbReference>
<feature type="region of interest" description="Disordered" evidence="2">
    <location>
        <begin position="250"/>
        <end position="390"/>
    </location>
</feature>
<organism evidence="5 6">
    <name type="scientific">Cylindrobasidium torrendii FP15055 ss-10</name>
    <dbReference type="NCBI Taxonomy" id="1314674"/>
    <lineage>
        <taxon>Eukaryota</taxon>
        <taxon>Fungi</taxon>
        <taxon>Dikarya</taxon>
        <taxon>Basidiomycota</taxon>
        <taxon>Agaricomycotina</taxon>
        <taxon>Agaricomycetes</taxon>
        <taxon>Agaricomycetidae</taxon>
        <taxon>Agaricales</taxon>
        <taxon>Marasmiineae</taxon>
        <taxon>Physalacriaceae</taxon>
        <taxon>Cylindrobasidium</taxon>
    </lineage>
</organism>
<name>A0A0D7BMH7_9AGAR</name>
<dbReference type="PROSITE" id="PS50018">
    <property type="entry name" value="RAS_GTPASE_ACTIV_2"/>
    <property type="match status" value="1"/>
</dbReference>
<feature type="compositionally biased region" description="Basic and acidic residues" evidence="2">
    <location>
        <begin position="97"/>
        <end position="109"/>
    </location>
</feature>
<evidence type="ECO:0000259" key="3">
    <source>
        <dbReference type="PROSITE" id="PS50018"/>
    </source>
</evidence>
<feature type="compositionally biased region" description="Polar residues" evidence="2">
    <location>
        <begin position="300"/>
        <end position="315"/>
    </location>
</feature>
<feature type="coiled-coil region" evidence="1">
    <location>
        <begin position="1200"/>
        <end position="1227"/>
    </location>
</feature>
<keyword evidence="6" id="KW-1185">Reference proteome</keyword>
<dbReference type="SMART" id="SM00015">
    <property type="entry name" value="IQ"/>
    <property type="match status" value="12"/>
</dbReference>
<dbReference type="STRING" id="1314674.A0A0D7BMH7"/>
<dbReference type="SUPFAM" id="SSF48350">
    <property type="entry name" value="GTPase activation domain, GAP"/>
    <property type="match status" value="1"/>
</dbReference>
<dbReference type="InterPro" id="IPR008936">
    <property type="entry name" value="Rho_GTPase_activation_prot"/>
</dbReference>
<evidence type="ECO:0000259" key="4">
    <source>
        <dbReference type="PROSITE" id="PS50021"/>
    </source>
</evidence>
<dbReference type="InterPro" id="IPR000048">
    <property type="entry name" value="IQ_motif_EF-hand-BS"/>
</dbReference>
<dbReference type="Proteomes" id="UP000054007">
    <property type="component" value="Unassembled WGS sequence"/>
</dbReference>
<feature type="compositionally biased region" description="Basic and acidic residues" evidence="2">
    <location>
        <begin position="351"/>
        <end position="362"/>
    </location>
</feature>
<dbReference type="GO" id="GO:1903479">
    <property type="term" value="P:mitotic actomyosin contractile ring assembly actin filament organization"/>
    <property type="evidence" value="ECO:0007669"/>
    <property type="project" value="TreeGrafter"/>
</dbReference>
<dbReference type="PROSITE" id="PS50021">
    <property type="entry name" value="CH"/>
    <property type="match status" value="1"/>
</dbReference>
<evidence type="ECO:0000313" key="5">
    <source>
        <dbReference type="EMBL" id="KIY71410.1"/>
    </source>
</evidence>
<feature type="region of interest" description="Disordered" evidence="2">
    <location>
        <begin position="175"/>
        <end position="210"/>
    </location>
</feature>
<evidence type="ECO:0000313" key="6">
    <source>
        <dbReference type="Proteomes" id="UP000054007"/>
    </source>
</evidence>
<dbReference type="Pfam" id="PF00307">
    <property type="entry name" value="CH"/>
    <property type="match status" value="1"/>
</dbReference>
<reference evidence="5 6" key="1">
    <citation type="journal article" date="2015" name="Fungal Genet. Biol.">
        <title>Evolution of novel wood decay mechanisms in Agaricales revealed by the genome sequences of Fistulina hepatica and Cylindrobasidium torrendii.</title>
        <authorList>
            <person name="Floudas D."/>
            <person name="Held B.W."/>
            <person name="Riley R."/>
            <person name="Nagy L.G."/>
            <person name="Koehler G."/>
            <person name="Ransdell A.S."/>
            <person name="Younus H."/>
            <person name="Chow J."/>
            <person name="Chiniquy J."/>
            <person name="Lipzen A."/>
            <person name="Tritt A."/>
            <person name="Sun H."/>
            <person name="Haridas S."/>
            <person name="LaButti K."/>
            <person name="Ohm R.A."/>
            <person name="Kues U."/>
            <person name="Blanchette R.A."/>
            <person name="Grigoriev I.V."/>
            <person name="Minto R.E."/>
            <person name="Hibbett D.S."/>
        </authorList>
    </citation>
    <scope>NUCLEOTIDE SEQUENCE [LARGE SCALE GENOMIC DNA]</scope>
    <source>
        <strain evidence="5 6">FP15055 ss-10</strain>
    </source>
</reference>
<dbReference type="SMART" id="SM00033">
    <property type="entry name" value="CH"/>
    <property type="match status" value="1"/>
</dbReference>
<dbReference type="SUPFAM" id="SSF47576">
    <property type="entry name" value="Calponin-homology domain, CH-domain"/>
    <property type="match status" value="1"/>
</dbReference>
<sequence>MDHSNSISSQNSGSLRSGAVNGPFAYQTRLLDRTASTRSSGRANPLARTNSTAGTNILTNPTGGTTPTVTRRWNPTHRAANSLNNIDNVRGKWEERSREAVAAAEEERSSAGSPTRMASTSSGESSHGAPGRPTTPPSQRPAPALQRTPTWMKRQTMPASVPAPIIALPLSPNTTGVSVEADSPVSATSSKIHLPSGAPTPTGSIHGSSANSRVVDRYLSSAAQTKSYTPKRSNTSDSVSARVRAFSFNSENASSPSFPVSPTTTVAPPADPSPAPTLRRRPISMYGSSAENLLPRHNSTDGQVSAPTTPTTPSKQPVFRSSYMQKKSYGDSLLTGRRRGGHLPRIASGDGPEHWDDTDHSPTRSTAVRSPVTPPTISAPRSTQPSRPEIPPALAVDEMGLTTPKQNYESGSWSRREARVREIMRIPEEFMPASSRNPEPNQSVGDGDIVPGMPRMRLQRNKAPQGPALTPSSKLTGSRHGLWADVQRHHMQVYEYLCHVGEAKEWLEGCLNLPFEFDVLKLDDGLRNGVILARLVKRFTGDAIVKRIYEAPKLSFLHSDNINYFFVFVRAEGLPEGYIFELTDLYEKKNFPKVIYCIHALSHLLVRRRRDEVQPIQNLLGHYKFTDDQLRITQKGLKDAGVAMPNFGNVGRELAKDLNEEPEVEPETEDERRDRLLLEIEGSIVQLQAQCRGFLTRQADSDLKNRMRLVRHYVPKIQAQCRAALSRNNLEAERQKQYDMSPWALSIQAMARGVIHRRKWQARLHQIDSTVPTVTKIQAQVRGVLARRRWAKLRGAIRSSRSVFVKLQSAARVRIVKQNVSQLSKSFHTNEMQISVAGLQAQARGIIARRNADKLLANLHHHSPIFMALQSQCRGLLLRRRFRRQMAKLEDVSQTVVRIQASCRTYLARKRLLNLIRGLRKATASVVSFQTLARAKIQRQYHKEMTRSLATASTVKSVGGLQSFARAALARNRHREVNRKLEFVAPDMVQFQAAVRGAMVRHEYYDWRDYLHENEPVATYLQALLRGVLQRRTFCQKMDYYHANLNKVVKIQALYRAKETREQYRQLRMGQNVSVTTIKNFVHLLDDSDADFKEELKIERLRKRVVEQIRENQILESDVIDLDVKIALLVENVKNVENVKRVEDAMLRRRRNTDAATHAARWSLLAAHGDPFSGPNTLDHTARRKLELYQQLFYLLQTKAEYLTRLFRELEATKNNATEKNQRFVERAVLTLFGYGQDRREDYLLLKVFQMAIRDEVLGAQGINDIIDGHPLYLNIAVQYFRPKQSLYARECFSKIIHDIVDADDVDLETDPVVIYQTLLKQEQLRSDVKLNKPSEVSFAEALEDGHTRTTYIQHLQLLQFWTIAFTQVMIDSTRKIPYSIRFMAKEVLSLARERFPGEPDEVYAACIGRLVFYRYVNQAIVTPESFDIVSHTIDVAARKNLNQISRLVAQIISGTIFGNDAPTMIPTNTLVAEQIPLMTQWLLSVAEVPDAEVQFHAHEFLDATVQSKPIYITPNEIYTMHGLLSTHQETLAISRDDTLKAILTELDGVPHLGNEELKDARDQVITLELTNRFADVRDPAAEEKALWVQAKRAVLAVLRVQPAANLLEALALPVTDADEDKWDEILDAEAANETSHARQASQAVGDAAYRLEDIRELRFRAVKKNALSYVLRLEEQKKIQRSDNFQGLLDAIAADVNSKHRKRIQRQAELQSMNEALRQLAERKVHFEEQIKSYNSYMKATMDTMQKGKGKQRFVFPWTPQFFHLLELHRSGEVPPKFGSYKYSCKVLWNRKILLSVSGYSPRQFDKLSLTMSSNTPGVFTLVLKSTITSGGVGMVVAEDESRIEELLDAKYNNIASLKLFGGQMTVNFENFLFQINKK</sequence>
<feature type="compositionally biased region" description="Low complexity" evidence="2">
    <location>
        <begin position="1"/>
        <end position="18"/>
    </location>
</feature>
<dbReference type="InterPro" id="IPR036872">
    <property type="entry name" value="CH_dom_sf"/>
</dbReference>
<feature type="compositionally biased region" description="Low complexity" evidence="2">
    <location>
        <begin position="253"/>
        <end position="268"/>
    </location>
</feature>
<feature type="compositionally biased region" description="Polar residues" evidence="2">
    <location>
        <begin position="375"/>
        <end position="386"/>
    </location>
</feature>
<dbReference type="Pfam" id="PF03836">
    <property type="entry name" value="RasGAP_C"/>
    <property type="match status" value="1"/>
</dbReference>
<dbReference type="PANTHER" id="PTHR14149:SF14">
    <property type="entry name" value="CALPONIN-HOMOLOGY (CH) DOMAIN-CONTAINING PROTEIN"/>
    <property type="match status" value="1"/>
</dbReference>
<feature type="compositionally biased region" description="Polar residues" evidence="2">
    <location>
        <begin position="112"/>
        <end position="125"/>
    </location>
</feature>
<dbReference type="GO" id="GO:0110085">
    <property type="term" value="C:mitotic actomyosin contractile ring"/>
    <property type="evidence" value="ECO:0007669"/>
    <property type="project" value="TreeGrafter"/>
</dbReference>
<dbReference type="SMART" id="SM00323">
    <property type="entry name" value="RasGAP"/>
    <property type="match status" value="1"/>
</dbReference>
<dbReference type="InterPro" id="IPR001936">
    <property type="entry name" value="RasGAP_dom"/>
</dbReference>
<dbReference type="InterPro" id="IPR001715">
    <property type="entry name" value="CH_dom"/>
</dbReference>